<evidence type="ECO:0000313" key="2">
    <source>
        <dbReference type="WBParaSite" id="PSAMB.scaffold817size40901.g8866.t1"/>
    </source>
</evidence>
<accession>A0A914XJZ8</accession>
<keyword evidence="1" id="KW-1185">Reference proteome</keyword>
<dbReference type="WBParaSite" id="PSAMB.scaffold817size40901.g8866.t1">
    <property type="protein sequence ID" value="PSAMB.scaffold817size40901.g8866.t1"/>
    <property type="gene ID" value="PSAMB.scaffold817size40901.g8866"/>
</dbReference>
<protein>
    <submittedName>
        <fullName evidence="2">Uncharacterized protein</fullName>
    </submittedName>
</protein>
<evidence type="ECO:0000313" key="1">
    <source>
        <dbReference type="Proteomes" id="UP000887566"/>
    </source>
</evidence>
<organism evidence="1 2">
    <name type="scientific">Plectus sambesii</name>
    <dbReference type="NCBI Taxonomy" id="2011161"/>
    <lineage>
        <taxon>Eukaryota</taxon>
        <taxon>Metazoa</taxon>
        <taxon>Ecdysozoa</taxon>
        <taxon>Nematoda</taxon>
        <taxon>Chromadorea</taxon>
        <taxon>Plectida</taxon>
        <taxon>Plectina</taxon>
        <taxon>Plectoidea</taxon>
        <taxon>Plectidae</taxon>
        <taxon>Plectus</taxon>
    </lineage>
</organism>
<sequence length="180" mass="20230">MSPNVLTACYILAKPLTKKLHICHAPTSQIELIFESTSTSREFWIRVLSPTGEKSPMLYFNVSGQTHRFAPRIKACGHGNWQVVIYRRAYDQPGLHYRLTSVKTLPLNGVGVLRFKVGNDLMPKIDSRLWIEQQPPRSDNVITGSVRNSSSKKSVVQAKTSVISNGWAPLVRTLKKQNSI</sequence>
<dbReference type="AlphaFoldDB" id="A0A914XJZ8"/>
<proteinExistence type="predicted"/>
<name>A0A914XJZ8_9BILA</name>
<reference evidence="2" key="1">
    <citation type="submission" date="2022-11" db="UniProtKB">
        <authorList>
            <consortium name="WormBaseParasite"/>
        </authorList>
    </citation>
    <scope>IDENTIFICATION</scope>
</reference>
<dbReference type="Proteomes" id="UP000887566">
    <property type="component" value="Unplaced"/>
</dbReference>